<evidence type="ECO:0000313" key="2">
    <source>
        <dbReference type="Proteomes" id="UP000267606"/>
    </source>
</evidence>
<keyword evidence="2" id="KW-1185">Reference proteome</keyword>
<reference evidence="1 2" key="2">
    <citation type="submission" date="2018-11" db="EMBL/GenBank/DDBJ databases">
        <authorList>
            <consortium name="Pathogen Informatics"/>
        </authorList>
    </citation>
    <scope>NUCLEOTIDE SEQUENCE [LARGE SCALE GENOMIC DNA]</scope>
</reference>
<name>A0A183HTI8_9BILA</name>
<sequence length="76" mass="8357">MAFIQIDNFTKINCQLGMAIGRMFEIRPTYRSSAAGDRTISIRPHSPSFHSSTFQGSSTSVTLLVTPAPSFCHHTP</sequence>
<dbReference type="Proteomes" id="UP000267606">
    <property type="component" value="Unassembled WGS sequence"/>
</dbReference>
<accession>A0A183HTI8</accession>
<gene>
    <name evidence="1" type="ORF">OFLC_LOCUS10794</name>
</gene>
<evidence type="ECO:0000313" key="1">
    <source>
        <dbReference type="EMBL" id="VDO71385.1"/>
    </source>
</evidence>
<reference evidence="3" key="1">
    <citation type="submission" date="2016-06" db="UniProtKB">
        <authorList>
            <consortium name="WormBaseParasite"/>
        </authorList>
    </citation>
    <scope>IDENTIFICATION</scope>
</reference>
<proteinExistence type="predicted"/>
<dbReference type="WBParaSite" id="OFLC_0001080001-mRNA-1">
    <property type="protein sequence ID" value="OFLC_0001080001-mRNA-1"/>
    <property type="gene ID" value="OFLC_0001080001"/>
</dbReference>
<organism evidence="3">
    <name type="scientific">Onchocerca flexuosa</name>
    <dbReference type="NCBI Taxonomy" id="387005"/>
    <lineage>
        <taxon>Eukaryota</taxon>
        <taxon>Metazoa</taxon>
        <taxon>Ecdysozoa</taxon>
        <taxon>Nematoda</taxon>
        <taxon>Chromadorea</taxon>
        <taxon>Rhabditida</taxon>
        <taxon>Spirurina</taxon>
        <taxon>Spiruromorpha</taxon>
        <taxon>Filarioidea</taxon>
        <taxon>Onchocercidae</taxon>
        <taxon>Onchocerca</taxon>
    </lineage>
</organism>
<evidence type="ECO:0000313" key="3">
    <source>
        <dbReference type="WBParaSite" id="OFLC_0001080001-mRNA-1"/>
    </source>
</evidence>
<protein>
    <submittedName>
        <fullName evidence="1 3">Uncharacterized protein</fullName>
    </submittedName>
</protein>
<dbReference type="AlphaFoldDB" id="A0A183HTI8"/>
<dbReference type="EMBL" id="UZAJ01014816">
    <property type="protein sequence ID" value="VDO71385.1"/>
    <property type="molecule type" value="Genomic_DNA"/>
</dbReference>